<proteinExistence type="predicted"/>
<feature type="chain" id="PRO_5037698986" evidence="1">
    <location>
        <begin position="22"/>
        <end position="176"/>
    </location>
</feature>
<evidence type="ECO:0000313" key="2">
    <source>
        <dbReference type="EMBL" id="QWT50587.1"/>
    </source>
</evidence>
<sequence>MPAFRPALTALLALSLLAGCASNKTHHDREAFAGDPRHRQDFIVPATPVCEAANRVLLGDGYVMTKDIKPESLSFIGSKEFREDEENRALLRVYVTCISRDKGSSLFVTATEERFDIKSAHKSTSISLPLVLPISVSSSSETQGELKTQGETIDDKGFYQRFYKAVRKELALPDND</sequence>
<reference evidence="2" key="1">
    <citation type="submission" date="2020-11" db="EMBL/GenBank/DDBJ databases">
        <title>Azospira inquinata sp. nov.</title>
        <authorList>
            <person name="Moe W.M."/>
            <person name="Mikes M.C."/>
        </authorList>
    </citation>
    <scope>NUCLEOTIDE SEQUENCE</scope>
    <source>
        <strain evidence="2">Azo-3</strain>
    </source>
</reference>
<evidence type="ECO:0000313" key="3">
    <source>
        <dbReference type="Proteomes" id="UP000683428"/>
    </source>
</evidence>
<dbReference type="Pfam" id="PF10001">
    <property type="entry name" value="DUF2242"/>
    <property type="match status" value="1"/>
</dbReference>
<feature type="signal peptide" evidence="1">
    <location>
        <begin position="1"/>
        <end position="21"/>
    </location>
</feature>
<dbReference type="KEGG" id="aiq:Azoinq_14680"/>
<dbReference type="AlphaFoldDB" id="A0A975SQE0"/>
<keyword evidence="1" id="KW-0732">Signal</keyword>
<gene>
    <name evidence="2" type="ORF">Azoinq_14680</name>
</gene>
<name>A0A975SQE0_9RHOO</name>
<evidence type="ECO:0000256" key="1">
    <source>
        <dbReference type="SAM" id="SignalP"/>
    </source>
</evidence>
<dbReference type="Proteomes" id="UP000683428">
    <property type="component" value="Chromosome"/>
</dbReference>
<dbReference type="EMBL" id="CP064782">
    <property type="protein sequence ID" value="QWT50587.1"/>
    <property type="molecule type" value="Genomic_DNA"/>
</dbReference>
<dbReference type="InterPro" id="IPR018718">
    <property type="entry name" value="DUF2242"/>
</dbReference>
<keyword evidence="3" id="KW-1185">Reference proteome</keyword>
<dbReference type="PROSITE" id="PS51257">
    <property type="entry name" value="PROKAR_LIPOPROTEIN"/>
    <property type="match status" value="1"/>
</dbReference>
<organism evidence="2 3">
    <name type="scientific">Azospira inquinata</name>
    <dbReference type="NCBI Taxonomy" id="2785627"/>
    <lineage>
        <taxon>Bacteria</taxon>
        <taxon>Pseudomonadati</taxon>
        <taxon>Pseudomonadota</taxon>
        <taxon>Betaproteobacteria</taxon>
        <taxon>Rhodocyclales</taxon>
        <taxon>Rhodocyclaceae</taxon>
        <taxon>Azospira</taxon>
    </lineage>
</organism>
<accession>A0A975SQE0</accession>
<protein>
    <submittedName>
        <fullName evidence="2">DUF2242 domain-containing protein</fullName>
    </submittedName>
</protein>